<dbReference type="GO" id="GO:0004423">
    <property type="term" value="F:iduronate-2-sulfatase activity"/>
    <property type="evidence" value="ECO:0007669"/>
    <property type="project" value="InterPro"/>
</dbReference>
<dbReference type="STRING" id="1790137.AXE80_08030"/>
<name>A0A1B1Y666_9FLAO</name>
<feature type="domain" description="Sulfatase N-terminal" evidence="8">
    <location>
        <begin position="26"/>
        <end position="379"/>
    </location>
</feature>
<dbReference type="AlphaFoldDB" id="A0A1B1Y666"/>
<dbReference type="PANTHER" id="PTHR45953">
    <property type="entry name" value="IDURONATE 2-SULFATASE"/>
    <property type="match status" value="1"/>
</dbReference>
<gene>
    <name evidence="9" type="ORF">AXE80_08030</name>
</gene>
<dbReference type="SUPFAM" id="SSF53649">
    <property type="entry name" value="Alkaline phosphatase-like"/>
    <property type="match status" value="1"/>
</dbReference>
<evidence type="ECO:0000256" key="4">
    <source>
        <dbReference type="ARBA" id="ARBA00022729"/>
    </source>
</evidence>
<protein>
    <recommendedName>
        <fullName evidence="8">Sulfatase N-terminal domain-containing protein</fullName>
    </recommendedName>
</protein>
<dbReference type="Gene3D" id="3.40.720.10">
    <property type="entry name" value="Alkaline Phosphatase, subunit A"/>
    <property type="match status" value="1"/>
</dbReference>
<evidence type="ECO:0000256" key="5">
    <source>
        <dbReference type="ARBA" id="ARBA00022801"/>
    </source>
</evidence>
<proteinExistence type="inferred from homology"/>
<dbReference type="Pfam" id="PF00884">
    <property type="entry name" value="Sulfatase"/>
    <property type="match status" value="1"/>
</dbReference>
<dbReference type="EMBL" id="CP014224">
    <property type="protein sequence ID" value="ANW96228.1"/>
    <property type="molecule type" value="Genomic_DNA"/>
</dbReference>
<dbReference type="GO" id="GO:0046872">
    <property type="term" value="F:metal ion binding"/>
    <property type="evidence" value="ECO:0007669"/>
    <property type="project" value="UniProtKB-KW"/>
</dbReference>
<keyword evidence="4" id="KW-0732">Signal</keyword>
<sequence length="469" mass="52932">MKIYKSIIKILVLFVTISGYSQSSKPNVLLIMVDDMNDWIGAYGGHPQAITPNMDALAKKSTVFKQAYCSAALCNPSRTSMLTGYQPFKTGVHGNEENFREQKGFENTITLPQYFAANGYKTAAAGKIFHSPRGTKPTPKPGSDPGSFQQEHKGGLGCQYPAKELRLQHGIDFKGAGVKGSKTKSFDWLGIDIKDEKTHDWKSSDYAARFLKQKHNKPFFLACGIFRPHLPLYAPQKYFDMFDEETIQLPKVLKNDLEDVGKIGSNWAASKLHHEILRTNNWKSVVKAYLACLAYADACVGNVLNQLENSEYKNNTIVVLMGDHGWHLGEKEHWSKQTLWEEATKTPLIVYNPFNGTQGESIRTVSLIDVYPTLLEMCGLPNKTDLDGNSFAHLVTNPKGKWNHSALTSKGEGNYTLRSENYRYIVYADGFEELYDHKNDPMEWNNIAKDSKNKEVLKKFREELKPLVN</sequence>
<keyword evidence="5" id="KW-0378">Hydrolase</keyword>
<reference evidence="9 10" key="1">
    <citation type="submission" date="2016-02" db="EMBL/GenBank/DDBJ databases">
        <authorList>
            <person name="Wen L."/>
            <person name="He K."/>
            <person name="Yang H."/>
        </authorList>
    </citation>
    <scope>NUCLEOTIDE SEQUENCE [LARGE SCALE GENOMIC DNA]</scope>
    <source>
        <strain evidence="9 10">CZ1127</strain>
    </source>
</reference>
<feature type="region of interest" description="Disordered" evidence="7">
    <location>
        <begin position="129"/>
        <end position="153"/>
    </location>
</feature>
<evidence type="ECO:0000313" key="9">
    <source>
        <dbReference type="EMBL" id="ANW96228.1"/>
    </source>
</evidence>
<accession>A0A1B1Y666</accession>
<dbReference type="PROSITE" id="PS00149">
    <property type="entry name" value="SULFATASE_2"/>
    <property type="match status" value="1"/>
</dbReference>
<evidence type="ECO:0000256" key="2">
    <source>
        <dbReference type="ARBA" id="ARBA00008779"/>
    </source>
</evidence>
<keyword evidence="6" id="KW-0106">Calcium</keyword>
<evidence type="ECO:0000256" key="3">
    <source>
        <dbReference type="ARBA" id="ARBA00022723"/>
    </source>
</evidence>
<dbReference type="OrthoDB" id="9763552at2"/>
<dbReference type="PANTHER" id="PTHR45953:SF1">
    <property type="entry name" value="IDURONATE 2-SULFATASE"/>
    <property type="match status" value="1"/>
</dbReference>
<dbReference type="Proteomes" id="UP000092967">
    <property type="component" value="Chromosome"/>
</dbReference>
<dbReference type="CDD" id="cd16030">
    <property type="entry name" value="iduronate-2-sulfatase"/>
    <property type="match status" value="1"/>
</dbReference>
<evidence type="ECO:0000313" key="10">
    <source>
        <dbReference type="Proteomes" id="UP000092967"/>
    </source>
</evidence>
<comment type="similarity">
    <text evidence="2">Belongs to the sulfatase family.</text>
</comment>
<dbReference type="InterPro" id="IPR035874">
    <property type="entry name" value="IDS"/>
</dbReference>
<dbReference type="InterPro" id="IPR024607">
    <property type="entry name" value="Sulfatase_CS"/>
</dbReference>
<evidence type="ECO:0000259" key="8">
    <source>
        <dbReference type="Pfam" id="PF00884"/>
    </source>
</evidence>
<dbReference type="InterPro" id="IPR000917">
    <property type="entry name" value="Sulfatase_N"/>
</dbReference>
<organism evidence="9 10">
    <name type="scientific">Wenyingzhuangia fucanilytica</name>
    <dbReference type="NCBI Taxonomy" id="1790137"/>
    <lineage>
        <taxon>Bacteria</taxon>
        <taxon>Pseudomonadati</taxon>
        <taxon>Bacteroidota</taxon>
        <taxon>Flavobacteriia</taxon>
        <taxon>Flavobacteriales</taxon>
        <taxon>Flavobacteriaceae</taxon>
        <taxon>Wenyingzhuangia</taxon>
    </lineage>
</organism>
<dbReference type="GO" id="GO:0005737">
    <property type="term" value="C:cytoplasm"/>
    <property type="evidence" value="ECO:0007669"/>
    <property type="project" value="TreeGrafter"/>
</dbReference>
<dbReference type="RefSeq" id="WP_083194621.1">
    <property type="nucleotide sequence ID" value="NZ_CP014224.1"/>
</dbReference>
<dbReference type="InterPro" id="IPR017850">
    <property type="entry name" value="Alkaline_phosphatase_core_sf"/>
</dbReference>
<evidence type="ECO:0000256" key="1">
    <source>
        <dbReference type="ARBA" id="ARBA00001913"/>
    </source>
</evidence>
<comment type="cofactor">
    <cofactor evidence="1">
        <name>Ca(2+)</name>
        <dbReference type="ChEBI" id="CHEBI:29108"/>
    </cofactor>
</comment>
<evidence type="ECO:0000256" key="6">
    <source>
        <dbReference type="ARBA" id="ARBA00022837"/>
    </source>
</evidence>
<evidence type="ECO:0000256" key="7">
    <source>
        <dbReference type="SAM" id="MobiDB-lite"/>
    </source>
</evidence>
<keyword evidence="10" id="KW-1185">Reference proteome</keyword>
<dbReference type="KEGG" id="wfu:AXE80_08030"/>
<keyword evidence="3" id="KW-0479">Metal-binding</keyword>